<gene>
    <name evidence="2" type="ORF">QVN30_04300</name>
</gene>
<dbReference type="EMBL" id="JAUEIQ010000003">
    <property type="protein sequence ID" value="MDN0063524.1"/>
    <property type="molecule type" value="Genomic_DNA"/>
</dbReference>
<dbReference type="InterPro" id="IPR001387">
    <property type="entry name" value="Cro/C1-type_HTH"/>
</dbReference>
<dbReference type="SUPFAM" id="SSF47413">
    <property type="entry name" value="lambda repressor-like DNA-binding domains"/>
    <property type="match status" value="1"/>
</dbReference>
<evidence type="ECO:0000313" key="2">
    <source>
        <dbReference type="EMBL" id="MDN0063524.1"/>
    </source>
</evidence>
<reference evidence="2" key="1">
    <citation type="submission" date="2023-06" db="EMBL/GenBank/DDBJ databases">
        <authorList>
            <person name="Zeman M."/>
            <person name="Kubasova T."/>
            <person name="Jahodarova E."/>
            <person name="Nykrynova M."/>
            <person name="Rychlik I."/>
        </authorList>
    </citation>
    <scope>NUCLEOTIDE SEQUENCE</scope>
    <source>
        <strain evidence="2">176_SSukc20</strain>
    </source>
</reference>
<keyword evidence="3" id="KW-1185">Reference proteome</keyword>
<dbReference type="InterPro" id="IPR010982">
    <property type="entry name" value="Lambda_DNA-bd_dom_sf"/>
</dbReference>
<accession>A0ABT7XDN6</accession>
<dbReference type="Pfam" id="PF00356">
    <property type="entry name" value="LacI"/>
    <property type="match status" value="1"/>
</dbReference>
<name>A0ABT7XDN6_9ACTN</name>
<organism evidence="2 3">
    <name type="scientific">Collinsella ihumii</name>
    <dbReference type="NCBI Taxonomy" id="1720204"/>
    <lineage>
        <taxon>Bacteria</taxon>
        <taxon>Bacillati</taxon>
        <taxon>Actinomycetota</taxon>
        <taxon>Coriobacteriia</taxon>
        <taxon>Coriobacteriales</taxon>
        <taxon>Coriobacteriaceae</taxon>
        <taxon>Collinsella</taxon>
    </lineage>
</organism>
<dbReference type="Gene3D" id="1.10.260.40">
    <property type="entry name" value="lambda repressor-like DNA-binding domains"/>
    <property type="match status" value="1"/>
</dbReference>
<feature type="domain" description="HTH cro/C1-type" evidence="1">
    <location>
        <begin position="97"/>
        <end position="128"/>
    </location>
</feature>
<dbReference type="Proteomes" id="UP001168435">
    <property type="component" value="Unassembled WGS sequence"/>
</dbReference>
<proteinExistence type="predicted"/>
<dbReference type="InterPro" id="IPR000843">
    <property type="entry name" value="HTH_LacI"/>
</dbReference>
<reference evidence="2" key="2">
    <citation type="submission" date="2024-05" db="EMBL/GenBank/DDBJ databases">
        <title>Identification and characterization of horizontal gene transfer across gut microbiota members of farm animals based on homology search.</title>
        <authorList>
            <person name="Schwarzerova J."/>
            <person name="Nykrynova M."/>
            <person name="Jureckova K."/>
            <person name="Cejkova D."/>
            <person name="Rychlik I."/>
        </authorList>
    </citation>
    <scope>NUCLEOTIDE SEQUENCE</scope>
    <source>
        <strain evidence="2">176_SSukc20</strain>
    </source>
</reference>
<dbReference type="RefSeq" id="WP_289835591.1">
    <property type="nucleotide sequence ID" value="NZ_JAUEIQ010000003.1"/>
</dbReference>
<dbReference type="CDD" id="cd00093">
    <property type="entry name" value="HTH_XRE"/>
    <property type="match status" value="1"/>
</dbReference>
<protein>
    <submittedName>
        <fullName evidence="2">Helix-turn-helix transcriptional regulator</fullName>
    </submittedName>
</protein>
<comment type="caution">
    <text evidence="2">The sequence shown here is derived from an EMBL/GenBank/DDBJ whole genome shotgun (WGS) entry which is preliminary data.</text>
</comment>
<evidence type="ECO:0000313" key="3">
    <source>
        <dbReference type="Proteomes" id="UP001168435"/>
    </source>
</evidence>
<dbReference type="PROSITE" id="PS50943">
    <property type="entry name" value="HTH_CROC1"/>
    <property type="match status" value="1"/>
</dbReference>
<evidence type="ECO:0000259" key="1">
    <source>
        <dbReference type="PROSITE" id="PS50943"/>
    </source>
</evidence>
<sequence length="241" mass="27356">MAEEQVNNERDCRYADCETRQIAGRKYESMLPVNIEDEERARAAIDNYMMHNPLSPMCFDYGRDLHFQVVMTELGLPLEREKPFEGMQDAAGMGEALKLLLKDSGKSLSDVAELMGVSKSTVSRWINNIGTLSAHKTYNLLMAIACVTWTGREVIEEAFMRVGRIVRSYLPGRLPEVERDRLKMLYEIERLVGVLDTEALEILVSTARAFIGPHVSQNMVEELESAERAIDAYAAYVEREL</sequence>